<dbReference type="RefSeq" id="WP_245763516.1">
    <property type="nucleotide sequence ID" value="NZ_FNYE01000047.1"/>
</dbReference>
<dbReference type="Pfam" id="PF24732">
    <property type="entry name" value="ParE_like"/>
    <property type="match status" value="1"/>
</dbReference>
<dbReference type="Pfam" id="PF24730">
    <property type="entry name" value="DUF7682"/>
    <property type="match status" value="1"/>
</dbReference>
<dbReference type="InterPro" id="IPR056099">
    <property type="entry name" value="DUF7682"/>
</dbReference>
<feature type="domain" description="ParE-like toxin" evidence="2">
    <location>
        <begin position="72"/>
        <end position="137"/>
    </location>
</feature>
<dbReference type="Proteomes" id="UP000198866">
    <property type="component" value="Unassembled WGS sequence"/>
</dbReference>
<keyword evidence="4" id="KW-1185">Reference proteome</keyword>
<organism evidence="3 4">
    <name type="scientific">Paraburkholderia diazotrophica</name>
    <dbReference type="NCBI Taxonomy" id="667676"/>
    <lineage>
        <taxon>Bacteria</taxon>
        <taxon>Pseudomonadati</taxon>
        <taxon>Pseudomonadota</taxon>
        <taxon>Betaproteobacteria</taxon>
        <taxon>Burkholderiales</taxon>
        <taxon>Burkholderiaceae</taxon>
        <taxon>Paraburkholderia</taxon>
    </lineage>
</organism>
<evidence type="ECO:0000259" key="2">
    <source>
        <dbReference type="Pfam" id="PF24732"/>
    </source>
</evidence>
<evidence type="ECO:0000313" key="4">
    <source>
        <dbReference type="Proteomes" id="UP000198866"/>
    </source>
</evidence>
<evidence type="ECO:0000313" key="3">
    <source>
        <dbReference type="EMBL" id="SEK10336.1"/>
    </source>
</evidence>
<dbReference type="EMBL" id="FNYE01000047">
    <property type="protein sequence ID" value="SEK10336.1"/>
    <property type="molecule type" value="Genomic_DNA"/>
</dbReference>
<evidence type="ECO:0000259" key="1">
    <source>
        <dbReference type="Pfam" id="PF24730"/>
    </source>
</evidence>
<gene>
    <name evidence="3" type="ORF">SAMN05192539_104750</name>
</gene>
<dbReference type="InterPro" id="IPR056925">
    <property type="entry name" value="ParE-like"/>
</dbReference>
<accession>A0A1H7E8T3</accession>
<reference evidence="4" key="1">
    <citation type="submission" date="2016-10" db="EMBL/GenBank/DDBJ databases">
        <authorList>
            <person name="Varghese N."/>
            <person name="Submissions S."/>
        </authorList>
    </citation>
    <scope>NUCLEOTIDE SEQUENCE [LARGE SCALE GENOMIC DNA]</scope>
    <source>
        <strain evidence="4">LMG 26031</strain>
    </source>
</reference>
<protein>
    <submittedName>
        <fullName evidence="3">Uncharacterized protein</fullName>
    </submittedName>
</protein>
<proteinExistence type="predicted"/>
<dbReference type="STRING" id="667676.SAMN05192539_104750"/>
<dbReference type="AlphaFoldDB" id="A0A1H7E8T3"/>
<sequence length="144" mass="16002">MVEWCISYPKDDTTMKRNFPCGHSGKGKYCHTCAATSKAKEAEMLARQHKRLAKAELSAADPIDLSCVAHLPSIQKEARMVLAKVRDGTHPCALKGKQIRSSNGQVLSVPVGYAYRLMFDCESLRPIRLLSHEAYNRAADALRL</sequence>
<name>A0A1H7E8T3_9BURK</name>
<feature type="domain" description="DUF7682" evidence="1">
    <location>
        <begin position="15"/>
        <end position="36"/>
    </location>
</feature>